<dbReference type="Gene3D" id="3.90.180.10">
    <property type="entry name" value="Medium-chain alcohol dehydrogenases, catalytic domain"/>
    <property type="match status" value="1"/>
</dbReference>
<dbReference type="Pfam" id="PF00107">
    <property type="entry name" value="ADH_zinc_N"/>
    <property type="match status" value="1"/>
</dbReference>
<dbReference type="InterPro" id="IPR020843">
    <property type="entry name" value="ER"/>
</dbReference>
<dbReference type="GO" id="GO:0008270">
    <property type="term" value="F:zinc ion binding"/>
    <property type="evidence" value="ECO:0007669"/>
    <property type="project" value="InterPro"/>
</dbReference>
<dbReference type="InterPro" id="IPR050129">
    <property type="entry name" value="Zn_alcohol_dh"/>
</dbReference>
<dbReference type="InterPro" id="IPR002328">
    <property type="entry name" value="ADH_Zn_CS"/>
</dbReference>
<keyword evidence="3" id="KW-0560">Oxidoreductase</keyword>
<evidence type="ECO:0000259" key="5">
    <source>
        <dbReference type="SMART" id="SM00829"/>
    </source>
</evidence>
<keyword evidence="2 4" id="KW-0862">Zinc</keyword>
<accession>A0A3P3XGF2</accession>
<dbReference type="SUPFAM" id="SSF50129">
    <property type="entry name" value="GroES-like"/>
    <property type="match status" value="1"/>
</dbReference>
<gene>
    <name evidence="6" type="ORF">SPIROBIBN47_150145</name>
</gene>
<dbReference type="Gene3D" id="3.40.50.720">
    <property type="entry name" value="NAD(P)-binding Rossmann-like Domain"/>
    <property type="match status" value="1"/>
</dbReference>
<reference evidence="6" key="1">
    <citation type="submission" date="2017-02" db="EMBL/GenBank/DDBJ databases">
        <authorList>
            <person name="Regsiter A."/>
            <person name="William W."/>
        </authorList>
    </citation>
    <scope>NUCLEOTIDE SEQUENCE</scope>
    <source>
        <strain evidence="6">Bib</strain>
    </source>
</reference>
<evidence type="ECO:0000256" key="3">
    <source>
        <dbReference type="ARBA" id="ARBA00023002"/>
    </source>
</evidence>
<dbReference type="InterPro" id="IPR036291">
    <property type="entry name" value="NAD(P)-bd_dom_sf"/>
</dbReference>
<keyword evidence="1 4" id="KW-0479">Metal-binding</keyword>
<evidence type="ECO:0000256" key="1">
    <source>
        <dbReference type="ARBA" id="ARBA00022723"/>
    </source>
</evidence>
<dbReference type="AlphaFoldDB" id="A0A3P3XGF2"/>
<dbReference type="Pfam" id="PF08240">
    <property type="entry name" value="ADH_N"/>
    <property type="match status" value="1"/>
</dbReference>
<comment type="similarity">
    <text evidence="4">Belongs to the zinc-containing alcohol dehydrogenase family.</text>
</comment>
<protein>
    <submittedName>
        <fullName evidence="6">Theronine dehydrogenase-like Zn-dependent dehydrogenase</fullName>
    </submittedName>
</protein>
<organism evidence="6">
    <name type="scientific">uncultured spirochete</name>
    <dbReference type="NCBI Taxonomy" id="156406"/>
    <lineage>
        <taxon>Bacteria</taxon>
        <taxon>Pseudomonadati</taxon>
        <taxon>Spirochaetota</taxon>
        <taxon>Spirochaetia</taxon>
        <taxon>Spirochaetales</taxon>
        <taxon>environmental samples</taxon>
    </lineage>
</organism>
<dbReference type="InterPro" id="IPR013154">
    <property type="entry name" value="ADH-like_N"/>
</dbReference>
<dbReference type="EMBL" id="FWDM01000007">
    <property type="protein sequence ID" value="SLM10859.1"/>
    <property type="molecule type" value="Genomic_DNA"/>
</dbReference>
<evidence type="ECO:0000313" key="6">
    <source>
        <dbReference type="EMBL" id="SLM10859.1"/>
    </source>
</evidence>
<dbReference type="GO" id="GO:0016616">
    <property type="term" value="F:oxidoreductase activity, acting on the CH-OH group of donors, NAD or NADP as acceptor"/>
    <property type="evidence" value="ECO:0007669"/>
    <property type="project" value="UniProtKB-ARBA"/>
</dbReference>
<proteinExistence type="inferred from homology"/>
<comment type="cofactor">
    <cofactor evidence="4">
        <name>Zn(2+)</name>
        <dbReference type="ChEBI" id="CHEBI:29105"/>
    </cofactor>
</comment>
<feature type="domain" description="Enoyl reductase (ER)" evidence="5">
    <location>
        <begin position="10"/>
        <end position="336"/>
    </location>
</feature>
<dbReference type="PROSITE" id="PS00059">
    <property type="entry name" value="ADH_ZINC"/>
    <property type="match status" value="1"/>
</dbReference>
<dbReference type="PANTHER" id="PTHR43401:SF2">
    <property type="entry name" value="L-THREONINE 3-DEHYDROGENASE"/>
    <property type="match status" value="1"/>
</dbReference>
<dbReference type="SMART" id="SM00829">
    <property type="entry name" value="PKS_ER"/>
    <property type="match status" value="1"/>
</dbReference>
<name>A0A3P3XGF2_9SPIR</name>
<sequence length="341" mass="37263">MKAAVLVAPGRFEIEERPRPEPKENEVLVKLEACGICTLEQRLFTGAMRLPLPLVPGHEAAGLIAAMGSKVIEELSPGQKVALDLVERCGECYYCRIGKSNLCLNRYKNPARMLGGFSEYIVVRPNQIFPVPDSVSYEEASFAEPLACCIHSLKRLKVAMTEDLLIIGAGTMGLLHVLAARSMGLRITVSEPDAVRRDTAKALGADFVIDPAKTDIVEFGREITDGIGFSSCVITSPSPAALEPAIRAMAKAARINIYTAYEDVMQIPLDLNTIHRNELLITGTEGRVQEDFFQAVRLLSFGKIDVKPLISARTSFSTIEEGFRTALSGKAYRVVLMHSLP</sequence>
<dbReference type="PANTHER" id="PTHR43401">
    <property type="entry name" value="L-THREONINE 3-DEHYDROGENASE"/>
    <property type="match status" value="1"/>
</dbReference>
<dbReference type="InterPro" id="IPR011032">
    <property type="entry name" value="GroES-like_sf"/>
</dbReference>
<dbReference type="InterPro" id="IPR013149">
    <property type="entry name" value="ADH-like_C"/>
</dbReference>
<evidence type="ECO:0000256" key="2">
    <source>
        <dbReference type="ARBA" id="ARBA00022833"/>
    </source>
</evidence>
<dbReference type="SUPFAM" id="SSF51735">
    <property type="entry name" value="NAD(P)-binding Rossmann-fold domains"/>
    <property type="match status" value="1"/>
</dbReference>
<evidence type="ECO:0000256" key="4">
    <source>
        <dbReference type="RuleBase" id="RU361277"/>
    </source>
</evidence>